<organism evidence="12 13">
    <name type="scientific">Puccinia sorghi</name>
    <dbReference type="NCBI Taxonomy" id="27349"/>
    <lineage>
        <taxon>Eukaryota</taxon>
        <taxon>Fungi</taxon>
        <taxon>Dikarya</taxon>
        <taxon>Basidiomycota</taxon>
        <taxon>Pucciniomycotina</taxon>
        <taxon>Pucciniomycetes</taxon>
        <taxon>Pucciniales</taxon>
        <taxon>Pucciniaceae</taxon>
        <taxon>Puccinia</taxon>
    </lineage>
</organism>
<evidence type="ECO:0000256" key="7">
    <source>
        <dbReference type="ARBA" id="ARBA00023180"/>
    </source>
</evidence>
<keyword evidence="6 10" id="KW-0472">Membrane</keyword>
<evidence type="ECO:0000256" key="2">
    <source>
        <dbReference type="ARBA" id="ARBA00010962"/>
    </source>
</evidence>
<dbReference type="PANTHER" id="PTHR31361">
    <property type="entry name" value="BETA-GLUCAN SYNTHESIS-ASSOCIATED PROTEIN KRE6-RELATED"/>
    <property type="match status" value="1"/>
</dbReference>
<dbReference type="GO" id="GO:0006078">
    <property type="term" value="P:(1-&gt;6)-beta-D-glucan biosynthetic process"/>
    <property type="evidence" value="ECO:0007669"/>
    <property type="project" value="TreeGrafter"/>
</dbReference>
<feature type="domain" description="GH16" evidence="11">
    <location>
        <begin position="554"/>
        <end position="951"/>
    </location>
</feature>
<comment type="similarity">
    <text evidence="2">Belongs to the SKN1/KRE6 family.</text>
</comment>
<accession>A0A0L6VHR3</accession>
<comment type="subcellular location">
    <subcellularLocation>
        <location evidence="1">Membrane</location>
        <topology evidence="1">Single-pass type II membrane protein</topology>
    </subcellularLocation>
</comment>
<dbReference type="GO" id="GO:0015926">
    <property type="term" value="F:glucosidase activity"/>
    <property type="evidence" value="ECO:0007669"/>
    <property type="project" value="TreeGrafter"/>
</dbReference>
<evidence type="ECO:0000313" key="12">
    <source>
        <dbReference type="EMBL" id="KNZ60254.1"/>
    </source>
</evidence>
<keyword evidence="8" id="KW-0961">Cell wall biogenesis/degradation</keyword>
<comment type="caution">
    <text evidence="12">The sequence shown here is derived from an EMBL/GenBank/DDBJ whole genome shotgun (WGS) entry which is preliminary data.</text>
</comment>
<keyword evidence="3 10" id="KW-0812">Transmembrane</keyword>
<dbReference type="GO" id="GO:0005886">
    <property type="term" value="C:plasma membrane"/>
    <property type="evidence" value="ECO:0007669"/>
    <property type="project" value="TreeGrafter"/>
</dbReference>
<dbReference type="InterPro" id="IPR013320">
    <property type="entry name" value="ConA-like_dom_sf"/>
</dbReference>
<dbReference type="AlphaFoldDB" id="A0A0L6VHR3"/>
<evidence type="ECO:0000313" key="13">
    <source>
        <dbReference type="Proteomes" id="UP000037035"/>
    </source>
</evidence>
<reference evidence="12 13" key="1">
    <citation type="submission" date="2015-08" db="EMBL/GenBank/DDBJ databases">
        <title>Next Generation Sequencing and Analysis of the Genome of Puccinia sorghi L Schw, the Causal Agent of Maize Common Rust.</title>
        <authorList>
            <person name="Rochi L."/>
            <person name="Burguener G."/>
            <person name="Darino M."/>
            <person name="Turjanski A."/>
            <person name="Kreff E."/>
            <person name="Dieguez M.J."/>
            <person name="Sacco F."/>
        </authorList>
    </citation>
    <scope>NUCLEOTIDE SEQUENCE [LARGE SCALE GENOMIC DNA]</scope>
    <source>
        <strain evidence="12 13">RO10H11247</strain>
    </source>
</reference>
<dbReference type="GO" id="GO:0031505">
    <property type="term" value="P:fungal-type cell wall organization"/>
    <property type="evidence" value="ECO:0007669"/>
    <property type="project" value="TreeGrafter"/>
</dbReference>
<sequence>MSGYRRSQDNSNDPPPLIDEPAAPYITSFSNGEPSRLVSPLSTYSPNHYLIQRQRSNSPPQSTRELLHAFHSPRVSSPGQAFLSPSQPSSAARSYNVESLPFSSAPASPAPDYLNPYLSNQPGMMNSQSTTFPPNSGCVPTERTHEEAPSSFYAHQEDILDYLQNPQENSGSSHRFSVQDVTSYYESGLHSPINGSDTPALRNRIDSSEGFDHAKRLSLMPPPEPIEIPTAEDVRFGIKGAKSVGWNEVRRQTMLRQNSNGSNASSQHWGQSIFGKFGGAADDQQSNYGEISDVLDADGRRKNQLEELQNLSTRKDSLFITADQRSITQSRRTTFLMNMPREEANPSASFMRPISVASDRNFKMMRGDRLDPNPSAMRFCPPLSNSESMASISAASVFSGTESGLVNRFGNSRTPEDYSIRDKEDEKRLGYLPHNLDVFDSREAEADDALHDPGPLMLRKGVDRMIVESKAVSGTTDWLSTRGWLNAMGLGILAVVLVFLFAGFPIVDYFVKHPVGTLGGFNLGGINATGQVPQIHGLRGLIDADTPKEARTKKGVDGKNYQLVFSDEFNTDNRTSSEQWKNLTTSFGQEMILIGKPWVNLHYWATSNLEWYDPDQVTTRNGSLVISLERVADPSKNHNLDFKGGMLQSWNKFCFTGGIIEASISLPGDPKVGGFWPAFWTMGNLGRAGYGASLDGTWPYSYDTCDVGTLPNQTDPKTGGPLAAKTMGDPYHNNVLSYLPGQRLSRCTCPRLSGLNNHPGPKHPDGTWVGRSAPEIDILEAITDPDTKLGQVSQSVQLAPFNAEYQIVNRTKGFVNILGKEFQTVLNPYTGNIYQQAASGLSNTDQVRILLMKSYDGKGYASYGFEYATADSPSPFITWTQKDEPMWQITPGALGPDPLSQIGSRLIPNEPMYILLNLGISSTFGALDPKKLALPTKMMVDWVRVYQPTGTPVNTNCSPANYPTAKYIQDHLAAYMNPNLTTWAQYQQAHGDDTGNPKTGFPINKLLDKCS</sequence>
<protein>
    <recommendedName>
        <fullName evidence="11">GH16 domain-containing protein</fullName>
    </recommendedName>
</protein>
<dbReference type="OrthoDB" id="412647at2759"/>
<keyword evidence="4" id="KW-0735">Signal-anchor</keyword>
<evidence type="ECO:0000256" key="9">
    <source>
        <dbReference type="SAM" id="MobiDB-lite"/>
    </source>
</evidence>
<name>A0A0L6VHR3_9BASI</name>
<dbReference type="PANTHER" id="PTHR31361:SF15">
    <property type="entry name" value="GH16 DOMAIN-CONTAINING PROTEIN"/>
    <property type="match status" value="1"/>
</dbReference>
<evidence type="ECO:0000256" key="4">
    <source>
        <dbReference type="ARBA" id="ARBA00022968"/>
    </source>
</evidence>
<dbReference type="SUPFAM" id="SSF49899">
    <property type="entry name" value="Concanavalin A-like lectins/glucanases"/>
    <property type="match status" value="1"/>
</dbReference>
<evidence type="ECO:0000256" key="5">
    <source>
        <dbReference type="ARBA" id="ARBA00022989"/>
    </source>
</evidence>
<dbReference type="Pfam" id="PF03935">
    <property type="entry name" value="SKN1_KRE6_Sbg1"/>
    <property type="match status" value="1"/>
</dbReference>
<feature type="region of interest" description="Disordered" evidence="9">
    <location>
        <begin position="1"/>
        <end position="43"/>
    </location>
</feature>
<dbReference type="Proteomes" id="UP000037035">
    <property type="component" value="Unassembled WGS sequence"/>
</dbReference>
<dbReference type="PROSITE" id="PS51762">
    <property type="entry name" value="GH16_2"/>
    <property type="match status" value="1"/>
</dbReference>
<keyword evidence="7" id="KW-0325">Glycoprotein</keyword>
<keyword evidence="5 10" id="KW-1133">Transmembrane helix</keyword>
<evidence type="ECO:0000256" key="8">
    <source>
        <dbReference type="ARBA" id="ARBA00023316"/>
    </source>
</evidence>
<evidence type="ECO:0000256" key="1">
    <source>
        <dbReference type="ARBA" id="ARBA00004606"/>
    </source>
</evidence>
<dbReference type="STRING" id="27349.A0A0L6VHR3"/>
<feature type="transmembrane region" description="Helical" evidence="10">
    <location>
        <begin position="484"/>
        <end position="507"/>
    </location>
</feature>
<dbReference type="GO" id="GO:0005789">
    <property type="term" value="C:endoplasmic reticulum membrane"/>
    <property type="evidence" value="ECO:0007669"/>
    <property type="project" value="TreeGrafter"/>
</dbReference>
<dbReference type="Gene3D" id="2.60.120.200">
    <property type="match status" value="2"/>
</dbReference>
<gene>
    <name evidence="12" type="ORF">VP01_1587g3</name>
</gene>
<evidence type="ECO:0000259" key="11">
    <source>
        <dbReference type="PROSITE" id="PS51762"/>
    </source>
</evidence>
<dbReference type="VEuPathDB" id="FungiDB:VP01_1587g3"/>
<evidence type="ECO:0000256" key="3">
    <source>
        <dbReference type="ARBA" id="ARBA00022692"/>
    </source>
</evidence>
<evidence type="ECO:0000256" key="6">
    <source>
        <dbReference type="ARBA" id="ARBA00023136"/>
    </source>
</evidence>
<dbReference type="InterPro" id="IPR005629">
    <property type="entry name" value="Skn1/Kre6/Sbg1"/>
</dbReference>
<keyword evidence="13" id="KW-1185">Reference proteome</keyword>
<proteinExistence type="inferred from homology"/>
<dbReference type="InterPro" id="IPR000757">
    <property type="entry name" value="Beta-glucanase-like"/>
</dbReference>
<dbReference type="EMBL" id="LAVV01006378">
    <property type="protein sequence ID" value="KNZ60254.1"/>
    <property type="molecule type" value="Genomic_DNA"/>
</dbReference>
<evidence type="ECO:0000256" key="10">
    <source>
        <dbReference type="SAM" id="Phobius"/>
    </source>
</evidence>